<proteinExistence type="predicted"/>
<dbReference type="EMBL" id="JAGSPM010000002">
    <property type="protein sequence ID" value="MBR7745632.1"/>
    <property type="molecule type" value="Genomic_DNA"/>
</dbReference>
<accession>A0A941DG42</accession>
<evidence type="ECO:0000313" key="2">
    <source>
        <dbReference type="Proteomes" id="UP000680158"/>
    </source>
</evidence>
<reference evidence="1 2" key="1">
    <citation type="submission" date="2021-04" db="EMBL/GenBank/DDBJ databases">
        <title>novel species isolated from subtropical streams in China.</title>
        <authorList>
            <person name="Lu H."/>
        </authorList>
    </citation>
    <scope>NUCLEOTIDE SEQUENCE [LARGE SCALE GENOMIC DNA]</scope>
    <source>
        <strain evidence="1 2">BYS107W</strain>
    </source>
</reference>
<keyword evidence="2" id="KW-1185">Reference proteome</keyword>
<gene>
    <name evidence="1" type="ORF">KDM92_03505</name>
</gene>
<evidence type="ECO:0000313" key="1">
    <source>
        <dbReference type="EMBL" id="MBR7745632.1"/>
    </source>
</evidence>
<protein>
    <submittedName>
        <fullName evidence="1">Uncharacterized protein</fullName>
    </submittedName>
</protein>
<organism evidence="1 2">
    <name type="scientific">Undibacterium baiyunense</name>
    <dbReference type="NCBI Taxonomy" id="2828731"/>
    <lineage>
        <taxon>Bacteria</taxon>
        <taxon>Pseudomonadati</taxon>
        <taxon>Pseudomonadota</taxon>
        <taxon>Betaproteobacteria</taxon>
        <taxon>Burkholderiales</taxon>
        <taxon>Oxalobacteraceae</taxon>
        <taxon>Undibacterium</taxon>
    </lineage>
</organism>
<name>A0A941DG42_9BURK</name>
<sequence>MIDFSEMLPVGMVAHGGQVAQIMAEIAKRQRGLPDWEAFHYEKISDSAVELTGGIVSTASGTKRWLEPHDCITIPLAAVVAEMQKQGLLETAPQVTSLPMKANSSNTTDAVGISNPATPPAEYHYLHLKLALPQDPTQRQKLLQSLHLQADLMGASVVACHLE</sequence>
<dbReference type="RefSeq" id="WP_212683037.1">
    <property type="nucleotide sequence ID" value="NZ_JAGSPM010000002.1"/>
</dbReference>
<dbReference type="Proteomes" id="UP000680158">
    <property type="component" value="Unassembled WGS sequence"/>
</dbReference>
<comment type="caution">
    <text evidence="1">The sequence shown here is derived from an EMBL/GenBank/DDBJ whole genome shotgun (WGS) entry which is preliminary data.</text>
</comment>
<dbReference type="AlphaFoldDB" id="A0A941DG42"/>